<dbReference type="AlphaFoldDB" id="A0AAV5T488"/>
<evidence type="ECO:0008006" key="3">
    <source>
        <dbReference type="Google" id="ProtNLM"/>
    </source>
</evidence>
<protein>
    <recommendedName>
        <fullName evidence="3">Late endosomal/lysosomal adaptor and MAPK and MTOR activator 5</fullName>
    </recommendedName>
</protein>
<gene>
    <name evidence="1" type="ORF">PENTCL1PPCAC_12283</name>
</gene>
<keyword evidence="2" id="KW-1185">Reference proteome</keyword>
<accession>A0AAV5T488</accession>
<organism evidence="1 2">
    <name type="scientific">Pristionchus entomophagus</name>
    <dbReference type="NCBI Taxonomy" id="358040"/>
    <lineage>
        <taxon>Eukaryota</taxon>
        <taxon>Metazoa</taxon>
        <taxon>Ecdysozoa</taxon>
        <taxon>Nematoda</taxon>
        <taxon>Chromadorea</taxon>
        <taxon>Rhabditida</taxon>
        <taxon>Rhabditina</taxon>
        <taxon>Diplogasteromorpha</taxon>
        <taxon>Diplogasteroidea</taxon>
        <taxon>Neodiplogasteridae</taxon>
        <taxon>Pristionchus</taxon>
    </lineage>
</organism>
<comment type="caution">
    <text evidence="1">The sequence shown here is derived from an EMBL/GenBank/DDBJ whole genome shotgun (WGS) entry which is preliminary data.</text>
</comment>
<evidence type="ECO:0000313" key="1">
    <source>
        <dbReference type="EMBL" id="GMS90108.1"/>
    </source>
</evidence>
<dbReference type="EMBL" id="BTSX01000003">
    <property type="protein sequence ID" value="GMS90108.1"/>
    <property type="molecule type" value="Genomic_DNA"/>
</dbReference>
<proteinExistence type="predicted"/>
<name>A0AAV5T488_9BILA</name>
<reference evidence="1" key="1">
    <citation type="submission" date="2023-10" db="EMBL/GenBank/DDBJ databases">
        <title>Genome assembly of Pristionchus species.</title>
        <authorList>
            <person name="Yoshida K."/>
            <person name="Sommer R.J."/>
        </authorList>
    </citation>
    <scope>NUCLEOTIDE SEQUENCE</scope>
    <source>
        <strain evidence="1">RS0144</strain>
    </source>
</reference>
<dbReference type="Proteomes" id="UP001432027">
    <property type="component" value="Unassembled WGS sequence"/>
</dbReference>
<feature type="non-terminal residue" evidence="1">
    <location>
        <position position="1"/>
    </location>
</feature>
<sequence>HDSSGSDSRVAEDNIVASIGDQIHQLGVVESSGVHIECSSIDESRCIENLCVSSRTNLVIQVHVLSILSFSASEWLMTT</sequence>
<evidence type="ECO:0000313" key="2">
    <source>
        <dbReference type="Proteomes" id="UP001432027"/>
    </source>
</evidence>